<dbReference type="GO" id="GO:0006274">
    <property type="term" value="P:DNA replication termination"/>
    <property type="evidence" value="ECO:0007669"/>
    <property type="project" value="TreeGrafter"/>
</dbReference>
<accession>A0A9R1TPD3</accession>
<dbReference type="CDD" id="cd16653">
    <property type="entry name" value="RING-like_Rtf2"/>
    <property type="match status" value="1"/>
</dbReference>
<protein>
    <recommendedName>
        <fullName evidence="2">Replication termination factor 2</fullName>
    </recommendedName>
    <alternativeName>
        <fullName evidence="3">Replication termination factor 2 domain-containing protein 1</fullName>
    </alternativeName>
</protein>
<evidence type="ECO:0000313" key="5">
    <source>
        <dbReference type="Proteomes" id="UP000694866"/>
    </source>
</evidence>
<comment type="similarity">
    <text evidence="1">Belongs to the rtf2 family.</text>
</comment>
<dbReference type="Proteomes" id="UP000694866">
    <property type="component" value="Unplaced"/>
</dbReference>
<dbReference type="GeneID" id="105273667"/>
<dbReference type="InterPro" id="IPR027799">
    <property type="entry name" value="Rtf2_RING-finger"/>
</dbReference>
<dbReference type="AlphaFoldDB" id="A0A9R1TPD3"/>
<feature type="region of interest" description="Disordered" evidence="4">
    <location>
        <begin position="182"/>
        <end position="243"/>
    </location>
</feature>
<dbReference type="RefSeq" id="XP_011314539.1">
    <property type="nucleotide sequence ID" value="XM_011316237.1"/>
</dbReference>
<dbReference type="InterPro" id="IPR006735">
    <property type="entry name" value="Rtf2"/>
</dbReference>
<name>A0A9R1TPD3_9HYME</name>
<dbReference type="GO" id="GO:0005634">
    <property type="term" value="C:nucleus"/>
    <property type="evidence" value="ECO:0007669"/>
    <property type="project" value="TreeGrafter"/>
</dbReference>
<dbReference type="OrthoDB" id="247013at2759"/>
<reference evidence="6" key="1">
    <citation type="submission" date="2025-08" db="UniProtKB">
        <authorList>
            <consortium name="RefSeq"/>
        </authorList>
    </citation>
    <scope>IDENTIFICATION</scope>
    <source>
        <strain evidence="6">USDA-PBARC FA_bdor</strain>
        <tissue evidence="6">Whole organism</tissue>
    </source>
</reference>
<dbReference type="Pfam" id="PF04641">
    <property type="entry name" value="Rtf2"/>
    <property type="match status" value="1"/>
</dbReference>
<dbReference type="PANTHER" id="PTHR12775">
    <property type="entry name" value="PROTEIN C20ORF43 HOMOLOG"/>
    <property type="match status" value="1"/>
</dbReference>
<keyword evidence="5" id="KW-1185">Reference proteome</keyword>
<proteinExistence type="inferred from homology"/>
<evidence type="ECO:0000256" key="4">
    <source>
        <dbReference type="SAM" id="MobiDB-lite"/>
    </source>
</evidence>
<evidence type="ECO:0000256" key="2">
    <source>
        <dbReference type="ARBA" id="ARBA00015157"/>
    </source>
</evidence>
<evidence type="ECO:0000313" key="6">
    <source>
        <dbReference type="RefSeq" id="XP_011314539.1"/>
    </source>
</evidence>
<organism evidence="5 6">
    <name type="scientific">Fopius arisanus</name>
    <dbReference type="NCBI Taxonomy" id="64838"/>
    <lineage>
        <taxon>Eukaryota</taxon>
        <taxon>Metazoa</taxon>
        <taxon>Ecdysozoa</taxon>
        <taxon>Arthropoda</taxon>
        <taxon>Hexapoda</taxon>
        <taxon>Insecta</taxon>
        <taxon>Pterygota</taxon>
        <taxon>Neoptera</taxon>
        <taxon>Endopterygota</taxon>
        <taxon>Hymenoptera</taxon>
        <taxon>Apocrita</taxon>
        <taxon>Ichneumonoidea</taxon>
        <taxon>Braconidae</taxon>
        <taxon>Opiinae</taxon>
        <taxon>Fopius</taxon>
    </lineage>
</organism>
<dbReference type="KEGG" id="fas:105273667"/>
<dbReference type="PANTHER" id="PTHR12775:SF0">
    <property type="entry name" value="REPLICATION TERMINATION FACTOR 2"/>
    <property type="match status" value="1"/>
</dbReference>
<evidence type="ECO:0000256" key="3">
    <source>
        <dbReference type="ARBA" id="ARBA00030367"/>
    </source>
</evidence>
<evidence type="ECO:0000256" key="1">
    <source>
        <dbReference type="ARBA" id="ARBA00009885"/>
    </source>
</evidence>
<sequence length="280" mass="31131">MGCDGGTIPRRDELVRIRKKPEQKDREAELAFRWRHCTIRQLPLQPPIVACSLGKLYSKEAVIEGLLDRSTLPESAVHIKGLKDIKPLNLTPNPAYDATKAETGDGYVDGGKSPFICPVIGLEMNGKYKFCFLWTCGCVMSERALKEVKSSVCHRCQKPFESSDIVTLNAEGEDLKRMEDNAAARKLSKKSKKRQTSEDAPATEESSSKPKKLKIKKEGKAGPSRAGAKIQDPAFKKTKDNYSVAKDPAASEVLKSIFTSHKTAAEQTRAHWVTYNPFYN</sequence>
<gene>
    <name evidence="6" type="primary">LOC105273667</name>
</gene>